<proteinExistence type="predicted"/>
<name>A0A024UIN7_9STRA</name>
<gene>
    <name evidence="1" type="ORF">H310_03648</name>
</gene>
<sequence length="151" mass="16586">MDDSLPQTCATLCYSFMIAISFNIVVFDTCFDVQYKLPSIKCCHDAPAGNVISESMDAPYSRVVGIPFDLLCIAQPTWPRRSSPVASCVHMLVSCRHARFQVALRTNTKGSMPSCGRLPDCQHSLHLDAMTRSTSLVAKVVPVLGGWSIFE</sequence>
<organism evidence="1">
    <name type="scientific">Aphanomyces invadans</name>
    <dbReference type="NCBI Taxonomy" id="157072"/>
    <lineage>
        <taxon>Eukaryota</taxon>
        <taxon>Sar</taxon>
        <taxon>Stramenopiles</taxon>
        <taxon>Oomycota</taxon>
        <taxon>Saprolegniomycetes</taxon>
        <taxon>Saprolegniales</taxon>
        <taxon>Verrucalvaceae</taxon>
        <taxon>Aphanomyces</taxon>
    </lineage>
</organism>
<evidence type="ECO:0000313" key="1">
    <source>
        <dbReference type="EMBL" id="ETW06050.1"/>
    </source>
</evidence>
<dbReference type="GeneID" id="20080698"/>
<accession>A0A024UIN7</accession>
<reference evidence="1" key="1">
    <citation type="submission" date="2013-12" db="EMBL/GenBank/DDBJ databases">
        <title>The Genome Sequence of Aphanomyces invadans NJM9701.</title>
        <authorList>
            <consortium name="The Broad Institute Genomics Platform"/>
            <person name="Russ C."/>
            <person name="Tyler B."/>
            <person name="van West P."/>
            <person name="Dieguez-Uribeondo J."/>
            <person name="Young S.K."/>
            <person name="Zeng Q."/>
            <person name="Gargeya S."/>
            <person name="Fitzgerald M."/>
            <person name="Abouelleil A."/>
            <person name="Alvarado L."/>
            <person name="Chapman S.B."/>
            <person name="Gainer-Dewar J."/>
            <person name="Goldberg J."/>
            <person name="Griggs A."/>
            <person name="Gujja S."/>
            <person name="Hansen M."/>
            <person name="Howarth C."/>
            <person name="Imamovic A."/>
            <person name="Ireland A."/>
            <person name="Larimer J."/>
            <person name="McCowan C."/>
            <person name="Murphy C."/>
            <person name="Pearson M."/>
            <person name="Poon T.W."/>
            <person name="Priest M."/>
            <person name="Roberts A."/>
            <person name="Saif S."/>
            <person name="Shea T."/>
            <person name="Sykes S."/>
            <person name="Wortman J."/>
            <person name="Nusbaum C."/>
            <person name="Birren B."/>
        </authorList>
    </citation>
    <scope>NUCLEOTIDE SEQUENCE [LARGE SCALE GENOMIC DNA]</scope>
    <source>
        <strain evidence="1">NJM9701</strain>
    </source>
</reference>
<dbReference type="VEuPathDB" id="FungiDB:H310_03648"/>
<dbReference type="RefSeq" id="XP_008865827.1">
    <property type="nucleotide sequence ID" value="XM_008867605.1"/>
</dbReference>
<protein>
    <submittedName>
        <fullName evidence="1">Uncharacterized protein</fullName>
    </submittedName>
</protein>
<dbReference type="AlphaFoldDB" id="A0A024UIN7"/>
<dbReference type="EMBL" id="KI913956">
    <property type="protein sequence ID" value="ETW06050.1"/>
    <property type="molecule type" value="Genomic_DNA"/>
</dbReference>